<feature type="non-terminal residue" evidence="2">
    <location>
        <position position="80"/>
    </location>
</feature>
<feature type="region of interest" description="Disordered" evidence="1">
    <location>
        <begin position="38"/>
        <end position="80"/>
    </location>
</feature>
<name>A0A0B6Z5D2_9EUPU</name>
<dbReference type="AlphaFoldDB" id="A0A0B6Z5D2"/>
<evidence type="ECO:0000256" key="1">
    <source>
        <dbReference type="SAM" id="MobiDB-lite"/>
    </source>
</evidence>
<organism evidence="2">
    <name type="scientific">Arion vulgaris</name>
    <dbReference type="NCBI Taxonomy" id="1028688"/>
    <lineage>
        <taxon>Eukaryota</taxon>
        <taxon>Metazoa</taxon>
        <taxon>Spiralia</taxon>
        <taxon>Lophotrochozoa</taxon>
        <taxon>Mollusca</taxon>
        <taxon>Gastropoda</taxon>
        <taxon>Heterobranchia</taxon>
        <taxon>Euthyneura</taxon>
        <taxon>Panpulmonata</taxon>
        <taxon>Eupulmonata</taxon>
        <taxon>Stylommatophora</taxon>
        <taxon>Helicina</taxon>
        <taxon>Arionoidea</taxon>
        <taxon>Arionidae</taxon>
        <taxon>Arion</taxon>
    </lineage>
</organism>
<dbReference type="EMBL" id="HACG01016045">
    <property type="protein sequence ID" value="CEK62910.1"/>
    <property type="molecule type" value="Transcribed_RNA"/>
</dbReference>
<proteinExistence type="predicted"/>
<reference evidence="2" key="1">
    <citation type="submission" date="2014-12" db="EMBL/GenBank/DDBJ databases">
        <title>Insight into the proteome of Arion vulgaris.</title>
        <authorList>
            <person name="Aradska J."/>
            <person name="Bulat T."/>
            <person name="Smidak R."/>
            <person name="Sarate P."/>
            <person name="Gangsoo J."/>
            <person name="Sialana F."/>
            <person name="Bilban M."/>
            <person name="Lubec G."/>
        </authorList>
    </citation>
    <scope>NUCLEOTIDE SEQUENCE</scope>
    <source>
        <tissue evidence="2">Skin</tissue>
    </source>
</reference>
<sequence length="80" mass="8787">VSEVEAQPMDINPQDNRHPLLKLISSKTVAEIERQHIEEHKRLKRGTIQPESNSATGHGGYSPGGTTEGVSIDLMQLLSQ</sequence>
<feature type="non-terminal residue" evidence="2">
    <location>
        <position position="1"/>
    </location>
</feature>
<gene>
    <name evidence="2" type="primary">ORF46475</name>
</gene>
<evidence type="ECO:0000313" key="2">
    <source>
        <dbReference type="EMBL" id="CEK62910.1"/>
    </source>
</evidence>
<protein>
    <submittedName>
        <fullName evidence="2">Uncharacterized protein</fullName>
    </submittedName>
</protein>
<accession>A0A0B6Z5D2</accession>
<feature type="compositionally biased region" description="Gly residues" evidence="1">
    <location>
        <begin position="57"/>
        <end position="67"/>
    </location>
</feature>